<sequence length="1194" mass="131537">MLTPTVASKIGYFYAAGNTPATSLTRCLPQGQDAAALSLGCGDLRNILYTSYTEKGLPQRKLDFTCCDYDDKIVARNALMLSFLLDGDCKLSSEKLWNVYYHLFVDEETATAVLKQATKLLSISKTLEDWNNNIFGRSIKFCDADSLSDVRRVWDRIKEAAEKCQSDSYMKTFQENVQPSRDCRKEMLGEGGTNLATMRSAAPLTLQAGPKLFEVSQQYWKDGTVTPRKAQEKTPNPLLASLLSEDELLHYGSDPISGFHLATAYAPLEKSSPLHPQESAKGFAAADAAKTQFSEWITAFRSAKKNIVVRLVVADALTFCHSLQTAAATGKPANLYRRVWDSRPLMLDSKDYGKGGPGPTAFDMIDTSNLSDHIGALNILIAAGPLLKDKPWASLFTELLVKSEDTQQKTLEKLFCGHAPTISLLLGFSPVQYWTNAKVESHVDEVFLGLMNKGAAQVETQYRSRLAWKRDDQFSGQARHSKLHIDAKQLVQLISPLYDRMFSAENISNALDEAGKRTSSYAHFIRTSFAALLKVIMSRVATDWPAMCSTLVDTIAQDHRFLLAANGMQDLCLQLHLQEVNSEAWLLQEVKERPDLGTFNAWKSLPPAVAITVVIPRDRIVRLYEHENQPFRLASPPLVGSLRSSHGAPEAWQNMFGDVQISFGNARTVKSPDDDEFQVTIERDQDGWAGKSPLVASFYVPTSAMQNEPGSALVGLCVPPTGQNSVIYGSILGMSMTVFETRVDDDSRVFITKTLPGQVGYPIACGAVKPLDTTVNQGQDDKMTKLLVNIPASESTITALTGYLDIKSTKGKNLLKDKVPIELRQENPFVIDLVFGDNKLVCPLRFPIPVTKTGSKTRVARTTGYIEVIAPLAEPAKSPELFDFVYPSSISSSGVPATLNTPHLNLDNLPIIDLADKAKVRWLTTLTSLQFSAREKQLRDVRDDSGISDNPTVNFKESLFTMFMLTSGLQGGQTGLFAISHPERGGIHMLVFASALRLDGDAASVVIDAAVIPFTMSLIESGKMEPFLLLIRTLECVTITVNDGELALWKKTLPALAERCRTWSHGRKCEYKRKGATIPLSLEDGERVLCSCGNGRLPDDFVSLPEWDKAAPNAVRIAISPTYAVPFVEDVIDPAQLPNMSAATSSVDRCRSCGKPEGPKGVTLKKCSRCQEVKYCSAECQKKDWKNHRMECNA</sequence>
<keyword evidence="3" id="KW-0862">Zinc</keyword>
<dbReference type="Gene3D" id="6.10.140.2220">
    <property type="match status" value="1"/>
</dbReference>
<accession>A0A8H4XMS4</accession>
<evidence type="ECO:0000256" key="3">
    <source>
        <dbReference type="ARBA" id="ARBA00022833"/>
    </source>
</evidence>
<comment type="caution">
    <text evidence="6">The sequence shown here is derived from an EMBL/GenBank/DDBJ whole genome shotgun (WGS) entry which is preliminary data.</text>
</comment>
<keyword evidence="7" id="KW-1185">Reference proteome</keyword>
<reference evidence="6" key="2">
    <citation type="submission" date="2020-05" db="EMBL/GenBank/DDBJ databases">
        <authorList>
            <person name="Kim H.-S."/>
            <person name="Proctor R.H."/>
            <person name="Brown D.W."/>
        </authorList>
    </citation>
    <scope>NUCLEOTIDE SEQUENCE</scope>
    <source>
        <strain evidence="6">NRRL 22465</strain>
    </source>
</reference>
<evidence type="ECO:0000259" key="5">
    <source>
        <dbReference type="PROSITE" id="PS50865"/>
    </source>
</evidence>
<dbReference type="PANTHER" id="PTHR10237">
    <property type="entry name" value="DEFORMED EPIDERMAL AUTOREGULATORY FACTOR 1 HOMOLOG SUPPRESSIN"/>
    <property type="match status" value="1"/>
</dbReference>
<name>A0A8H4XMS4_9HYPO</name>
<dbReference type="Pfam" id="PF01753">
    <property type="entry name" value="zf-MYND"/>
    <property type="match status" value="1"/>
</dbReference>
<gene>
    <name evidence="6" type="ORF">FZEAL_2453</name>
</gene>
<dbReference type="GO" id="GO:0005634">
    <property type="term" value="C:nucleus"/>
    <property type="evidence" value="ECO:0007669"/>
    <property type="project" value="TreeGrafter"/>
</dbReference>
<evidence type="ECO:0000256" key="4">
    <source>
        <dbReference type="PROSITE-ProRule" id="PRU00134"/>
    </source>
</evidence>
<dbReference type="SUPFAM" id="SSF144232">
    <property type="entry name" value="HIT/MYND zinc finger-like"/>
    <property type="match status" value="1"/>
</dbReference>
<reference evidence="6" key="1">
    <citation type="journal article" date="2020" name="BMC Genomics">
        <title>Correction to: Identification and distribution of gene clusters required for synthesis of sphingolipid metabolism inhibitors in diverse species of the filamentous fungus Fusarium.</title>
        <authorList>
            <person name="Kim H.S."/>
            <person name="Lohmar J.M."/>
            <person name="Busman M."/>
            <person name="Brown D.W."/>
            <person name="Naumann T.A."/>
            <person name="Divon H.H."/>
            <person name="Lysoe E."/>
            <person name="Uhlig S."/>
            <person name="Proctor R.H."/>
        </authorList>
    </citation>
    <scope>NUCLEOTIDE SEQUENCE</scope>
    <source>
        <strain evidence="6">NRRL 22465</strain>
    </source>
</reference>
<dbReference type="PROSITE" id="PS50865">
    <property type="entry name" value="ZF_MYND_2"/>
    <property type="match status" value="1"/>
</dbReference>
<dbReference type="PROSITE" id="PS01360">
    <property type="entry name" value="ZF_MYND_1"/>
    <property type="match status" value="1"/>
</dbReference>
<dbReference type="PANTHER" id="PTHR10237:SF15">
    <property type="entry name" value="LD37257P"/>
    <property type="match status" value="1"/>
</dbReference>
<protein>
    <recommendedName>
        <fullName evidence="5">MYND-type domain-containing protein</fullName>
    </recommendedName>
</protein>
<dbReference type="Proteomes" id="UP000635477">
    <property type="component" value="Unassembled WGS sequence"/>
</dbReference>
<dbReference type="AlphaFoldDB" id="A0A8H4XMS4"/>
<dbReference type="OrthoDB" id="341421at2759"/>
<dbReference type="InterPro" id="IPR002893">
    <property type="entry name" value="Znf_MYND"/>
</dbReference>
<proteinExistence type="predicted"/>
<evidence type="ECO:0000313" key="7">
    <source>
        <dbReference type="Proteomes" id="UP000635477"/>
    </source>
</evidence>
<evidence type="ECO:0000313" key="6">
    <source>
        <dbReference type="EMBL" id="KAF4981826.1"/>
    </source>
</evidence>
<dbReference type="GO" id="GO:0008270">
    <property type="term" value="F:zinc ion binding"/>
    <property type="evidence" value="ECO:0007669"/>
    <property type="project" value="UniProtKB-KW"/>
</dbReference>
<dbReference type="GO" id="GO:0000981">
    <property type="term" value="F:DNA-binding transcription factor activity, RNA polymerase II-specific"/>
    <property type="evidence" value="ECO:0007669"/>
    <property type="project" value="TreeGrafter"/>
</dbReference>
<evidence type="ECO:0000256" key="2">
    <source>
        <dbReference type="ARBA" id="ARBA00022771"/>
    </source>
</evidence>
<dbReference type="EMBL" id="JABEYC010000149">
    <property type="protein sequence ID" value="KAF4981826.1"/>
    <property type="molecule type" value="Genomic_DNA"/>
</dbReference>
<dbReference type="Pfam" id="PF14737">
    <property type="entry name" value="DUF4470"/>
    <property type="match status" value="1"/>
</dbReference>
<dbReference type="InterPro" id="IPR024119">
    <property type="entry name" value="TF_DEAF-1"/>
</dbReference>
<dbReference type="InterPro" id="IPR027974">
    <property type="entry name" value="DUF4470"/>
</dbReference>
<feature type="domain" description="MYND-type" evidence="5">
    <location>
        <begin position="1150"/>
        <end position="1192"/>
    </location>
</feature>
<keyword evidence="1" id="KW-0479">Metal-binding</keyword>
<organism evidence="6 7">
    <name type="scientific">Fusarium zealandicum</name>
    <dbReference type="NCBI Taxonomy" id="1053134"/>
    <lineage>
        <taxon>Eukaryota</taxon>
        <taxon>Fungi</taxon>
        <taxon>Dikarya</taxon>
        <taxon>Ascomycota</taxon>
        <taxon>Pezizomycotina</taxon>
        <taxon>Sordariomycetes</taxon>
        <taxon>Hypocreomycetidae</taxon>
        <taxon>Hypocreales</taxon>
        <taxon>Nectriaceae</taxon>
        <taxon>Fusarium</taxon>
        <taxon>Fusarium staphyleae species complex</taxon>
    </lineage>
</organism>
<evidence type="ECO:0000256" key="1">
    <source>
        <dbReference type="ARBA" id="ARBA00022723"/>
    </source>
</evidence>
<keyword evidence="2 4" id="KW-0863">Zinc-finger</keyword>